<evidence type="ECO:0000313" key="14">
    <source>
        <dbReference type="Proteomes" id="UP001318040"/>
    </source>
</evidence>
<evidence type="ECO:0000256" key="4">
    <source>
        <dbReference type="ARBA" id="ARBA00022525"/>
    </source>
</evidence>
<dbReference type="Gene3D" id="2.60.40.4100">
    <property type="entry name" value="Zona pellucida, ZP-C domain"/>
    <property type="match status" value="1"/>
</dbReference>
<keyword evidence="7" id="KW-0472">Membrane</keyword>
<dbReference type="SMART" id="SM00539">
    <property type="entry name" value="NIDO"/>
    <property type="match status" value="1"/>
</dbReference>
<dbReference type="GO" id="GO:0005576">
    <property type="term" value="C:extracellular region"/>
    <property type="evidence" value="ECO:0007669"/>
    <property type="project" value="UniProtKB-SubCell"/>
</dbReference>
<dbReference type="InterPro" id="IPR002919">
    <property type="entry name" value="TIL_dom"/>
</dbReference>
<protein>
    <submittedName>
        <fullName evidence="15">Alpha-tectorin-like</fullName>
    </submittedName>
</protein>
<keyword evidence="3" id="KW-1003">Cell membrane</keyword>
<keyword evidence="9" id="KW-0325">Glycoprotein</keyword>
<feature type="domain" description="NIDO" evidence="12">
    <location>
        <begin position="111"/>
        <end position="265"/>
    </location>
</feature>
<feature type="domain" description="VWFD" evidence="13">
    <location>
        <begin position="751"/>
        <end position="933"/>
    </location>
</feature>
<evidence type="ECO:0000256" key="5">
    <source>
        <dbReference type="ARBA" id="ARBA00022622"/>
    </source>
</evidence>
<reference evidence="15" key="1">
    <citation type="submission" date="2025-08" db="UniProtKB">
        <authorList>
            <consortium name="RefSeq"/>
        </authorList>
    </citation>
    <scope>IDENTIFICATION</scope>
    <source>
        <tissue evidence="15">Sperm</tissue>
    </source>
</reference>
<dbReference type="Pfam" id="PF06119">
    <property type="entry name" value="NIDO"/>
    <property type="match status" value="1"/>
</dbReference>
<dbReference type="GO" id="GO:0005201">
    <property type="term" value="F:extracellular matrix structural constituent"/>
    <property type="evidence" value="ECO:0007669"/>
    <property type="project" value="TreeGrafter"/>
</dbReference>
<dbReference type="Pfam" id="PF00094">
    <property type="entry name" value="VWD"/>
    <property type="match status" value="2"/>
</dbReference>
<keyword evidence="8" id="KW-1015">Disulfide bond</keyword>
<keyword evidence="6" id="KW-0732">Signal</keyword>
<dbReference type="Pfam" id="PF08742">
    <property type="entry name" value="C8"/>
    <property type="match status" value="2"/>
</dbReference>
<proteinExistence type="predicted"/>
<dbReference type="InterPro" id="IPR042235">
    <property type="entry name" value="ZP-C_dom"/>
</dbReference>
<dbReference type="PROSITE" id="PS51233">
    <property type="entry name" value="VWFD"/>
    <property type="match status" value="2"/>
</dbReference>
<feature type="domain" description="VWFD" evidence="13">
    <location>
        <begin position="339"/>
        <end position="525"/>
    </location>
</feature>
<keyword evidence="10" id="KW-0449">Lipoprotein</keyword>
<dbReference type="InterPro" id="IPR048290">
    <property type="entry name" value="ZP_chr"/>
</dbReference>
<keyword evidence="4" id="KW-0964">Secreted</keyword>
<dbReference type="RefSeq" id="XP_032830392.1">
    <property type="nucleotide sequence ID" value="XM_032974501.1"/>
</dbReference>
<dbReference type="SMART" id="SM00832">
    <property type="entry name" value="C8"/>
    <property type="match status" value="2"/>
</dbReference>
<dbReference type="Gene3D" id="2.10.25.10">
    <property type="entry name" value="Laminin"/>
    <property type="match status" value="1"/>
</dbReference>
<evidence type="ECO:0000259" key="11">
    <source>
        <dbReference type="PROSITE" id="PS51034"/>
    </source>
</evidence>
<dbReference type="FunFam" id="2.60.40.4100:FF:000001">
    <property type="entry name" value="alpha-tectorin isoform X1"/>
    <property type="match status" value="1"/>
</dbReference>
<evidence type="ECO:0000256" key="1">
    <source>
        <dbReference type="ARBA" id="ARBA00004609"/>
    </source>
</evidence>
<evidence type="ECO:0000256" key="8">
    <source>
        <dbReference type="ARBA" id="ARBA00023157"/>
    </source>
</evidence>
<dbReference type="InterPro" id="IPR001507">
    <property type="entry name" value="ZP_dom"/>
</dbReference>
<dbReference type="InterPro" id="IPR001846">
    <property type="entry name" value="VWF_type-D"/>
</dbReference>
<evidence type="ECO:0000256" key="3">
    <source>
        <dbReference type="ARBA" id="ARBA00022475"/>
    </source>
</evidence>
<dbReference type="InterPro" id="IPR055355">
    <property type="entry name" value="ZP-C"/>
</dbReference>
<sequence>MTRTPRLAKDPRLPRDLLRILVVCVHITRQGGCVADGDFYPFGLEAGDKETPKSDDGGSPEIHLSSPFTYFGIVYHSLYVNNNGIVSFRVPVGQFTPEGFPLGDGRAFIAPYWADVHNALAGSVSYREALPGPLLARAAADIQRGYGSLSRQPLAWGFVATWSNVTFYGGSERTPINSFQLLLASNGNVSFVMFNYGDITWTTGTASGGDALTGLGGKHAQAGFNSGDEGRYFTLPGSRTFDIVHVQNTSNVNKPGRWIFRVDQLEVDPANGCNVNGHFHRYGERFWTDEACSTKCSCLDSFDVLAQDSVACVEEGCEPHEACTPGPGAAFSCRATFTAACVFFSGAHARTFDGALLRTGGRSDCSHGLVRLCDEEQAAAFSVEVVTRRGGRGRALSDITRLTVVASALRVALSAGNSGHVRVNGVVRSLPALLDNGTVHVYPSGFGIALDTSFGLKVSFVSDHLVFVSLPGRFFNKTCGMCGNFNNDTADDFPRAEFNLTADNERRCSAPCAGNCWDCKSESQKWFPKQQTCGILNRTSGPFFDCHSAVEPAPFVTSCLLDACLSAGGNGSRGEVEQPRAVCRVLEAYALLCQALGASLQPWRVHTPCGENGAPTLLGIPESSFPHESEWTQCGTSHPAGSACPERGVYALCGSACADSCGDRTAAARCVRPCRESCRCPRGSVLAEGRCTDAAEACGCVHRGLYFRVGQSLPQDAECSRSCTCGSGGEVRCQELQQCPREDACHADAASACTLRPDWTLTTFDGVLLRLPKYSGFMLTRLCDYSTRPDQNMDFQVVISGRNQPSDQQNTVSVDVNILHYTLNITRSRSGILVQMDGSPVLLPLSLGGGNLQLYEMESGMTVSATNVKLQITFSVSGNVVVCAGERLQGLTCGLCGNFNGNAGDDAYTPDGVVADNLEEFVFSWRRGIITCTDFCKEFNASCLLGDQHGEQACLVLLGTSHNPFVACHSTVDPRPFHQRCLRAACLSPRPQAGVCRAIEAYELACGGIGVRAESWRNATFCHYKPHLDQINASSPPSATRMPESMVREETTSAAEVERPPEPTNFIITDSLVVEVSCFASHMEVVLPKLALSWHGYSVKEIHLNDERCTPSTSPRAFRWHLVASYGACGNIMRSNTTHVAYVNTIRMRTAKHFEDAVVRETLVNVEFACAYERDIRVSLNTIIQPMTSVINMTLPVKKGTFVARMLLYVNASYQFPYDAGDLLLSTLDTLFVGVVLKDEGLEIFPDNGRTKAHLVLVLNECWATPGPSPADDTRYTIIHHGCTNPRDSTAQVEENAVSQKCRFHVKVFRFVGNQTEIHLHCDVSLCDAMEAACSVKCPTSRMLPTWHSDVPTVPEQVLSIGPIRRRGASSLGEWCGPDTTLLWALSLLALCCLPRD</sequence>
<dbReference type="GO" id="GO:0098552">
    <property type="term" value="C:side of membrane"/>
    <property type="evidence" value="ECO:0007669"/>
    <property type="project" value="UniProtKB-KW"/>
</dbReference>
<dbReference type="Pfam" id="PF01826">
    <property type="entry name" value="TIL"/>
    <property type="match status" value="1"/>
</dbReference>
<evidence type="ECO:0000256" key="9">
    <source>
        <dbReference type="ARBA" id="ARBA00023180"/>
    </source>
</evidence>
<dbReference type="InterPro" id="IPR052749">
    <property type="entry name" value="Alpha-tectorin"/>
</dbReference>
<evidence type="ECO:0000313" key="15">
    <source>
        <dbReference type="RefSeq" id="XP_032830392.1"/>
    </source>
</evidence>
<evidence type="ECO:0000259" key="12">
    <source>
        <dbReference type="PROSITE" id="PS51220"/>
    </source>
</evidence>
<evidence type="ECO:0000256" key="2">
    <source>
        <dbReference type="ARBA" id="ARBA00004613"/>
    </source>
</evidence>
<dbReference type="PRINTS" id="PR00023">
    <property type="entry name" value="ZPELLUCIDA"/>
</dbReference>
<comment type="subcellular location">
    <subcellularLocation>
        <location evidence="1">Cell membrane</location>
        <topology evidence="1">Lipid-anchor</topology>
        <topology evidence="1">GPI-anchor</topology>
    </subcellularLocation>
    <subcellularLocation>
        <location evidence="2">Secreted</location>
    </subcellularLocation>
</comment>
<dbReference type="PANTHER" id="PTHR46160">
    <property type="entry name" value="ALPHA-TECTORIN-RELATED"/>
    <property type="match status" value="1"/>
</dbReference>
<evidence type="ECO:0000256" key="7">
    <source>
        <dbReference type="ARBA" id="ARBA00023136"/>
    </source>
</evidence>
<dbReference type="SMART" id="SM00241">
    <property type="entry name" value="ZP"/>
    <property type="match status" value="1"/>
</dbReference>
<dbReference type="SMART" id="SM00216">
    <property type="entry name" value="VWD"/>
    <property type="match status" value="2"/>
</dbReference>
<keyword evidence="5" id="KW-0336">GPI-anchor</keyword>
<keyword evidence="14" id="KW-1185">Reference proteome</keyword>
<dbReference type="CDD" id="cd19941">
    <property type="entry name" value="TIL"/>
    <property type="match status" value="1"/>
</dbReference>
<dbReference type="GO" id="GO:0031012">
    <property type="term" value="C:extracellular matrix"/>
    <property type="evidence" value="ECO:0007669"/>
    <property type="project" value="TreeGrafter"/>
</dbReference>
<dbReference type="SUPFAM" id="SSF57567">
    <property type="entry name" value="Serine protease inhibitors"/>
    <property type="match status" value="1"/>
</dbReference>
<dbReference type="Pfam" id="PF00100">
    <property type="entry name" value="Zona_pellucida"/>
    <property type="match status" value="1"/>
</dbReference>
<organism evidence="14 15">
    <name type="scientific">Petromyzon marinus</name>
    <name type="common">Sea lamprey</name>
    <dbReference type="NCBI Taxonomy" id="7757"/>
    <lineage>
        <taxon>Eukaryota</taxon>
        <taxon>Metazoa</taxon>
        <taxon>Chordata</taxon>
        <taxon>Craniata</taxon>
        <taxon>Vertebrata</taxon>
        <taxon>Cyclostomata</taxon>
        <taxon>Hyperoartia</taxon>
        <taxon>Petromyzontiformes</taxon>
        <taxon>Petromyzontidae</taxon>
        <taxon>Petromyzon</taxon>
    </lineage>
</organism>
<dbReference type="GO" id="GO:0007160">
    <property type="term" value="P:cell-matrix adhesion"/>
    <property type="evidence" value="ECO:0007669"/>
    <property type="project" value="InterPro"/>
</dbReference>
<dbReference type="PROSITE" id="PS51220">
    <property type="entry name" value="NIDO"/>
    <property type="match status" value="1"/>
</dbReference>
<dbReference type="InterPro" id="IPR036084">
    <property type="entry name" value="Ser_inhib-like_sf"/>
</dbReference>
<dbReference type="PROSITE" id="PS51034">
    <property type="entry name" value="ZP_2"/>
    <property type="match status" value="1"/>
</dbReference>
<feature type="domain" description="ZP" evidence="11">
    <location>
        <begin position="1077"/>
        <end position="1341"/>
    </location>
</feature>
<dbReference type="Proteomes" id="UP001318040">
    <property type="component" value="Chromosome 54"/>
</dbReference>
<dbReference type="PANTHER" id="PTHR46160:SF9">
    <property type="entry name" value="PROTEIN PRY2-RELATED"/>
    <property type="match status" value="1"/>
</dbReference>
<accession>A0AAJ7XDP9</accession>
<dbReference type="KEGG" id="pmrn:116954083"/>
<gene>
    <name evidence="15" type="primary">LOC116954083</name>
</gene>
<evidence type="ECO:0000256" key="10">
    <source>
        <dbReference type="ARBA" id="ARBA00023288"/>
    </source>
</evidence>
<evidence type="ECO:0000256" key="6">
    <source>
        <dbReference type="ARBA" id="ARBA00022729"/>
    </source>
</evidence>
<name>A0AAJ7XDP9_PETMA</name>
<dbReference type="GO" id="GO:0005886">
    <property type="term" value="C:plasma membrane"/>
    <property type="evidence" value="ECO:0007669"/>
    <property type="project" value="UniProtKB-SubCell"/>
</dbReference>
<dbReference type="Gene3D" id="2.60.40.3210">
    <property type="entry name" value="Zona pellucida, ZP-N domain"/>
    <property type="match status" value="1"/>
</dbReference>
<dbReference type="InterPro" id="IPR003886">
    <property type="entry name" value="NIDO_dom"/>
</dbReference>
<evidence type="ECO:0000259" key="13">
    <source>
        <dbReference type="PROSITE" id="PS51233"/>
    </source>
</evidence>
<dbReference type="InterPro" id="IPR014853">
    <property type="entry name" value="VWF/SSPO/ZAN-like_Cys-rich_dom"/>
</dbReference>